<dbReference type="GO" id="GO:0003746">
    <property type="term" value="F:translation elongation factor activity"/>
    <property type="evidence" value="ECO:0007669"/>
    <property type="project" value="TreeGrafter"/>
</dbReference>
<dbReference type="Gene3D" id="2.40.30.10">
    <property type="entry name" value="Translation factors"/>
    <property type="match status" value="1"/>
</dbReference>
<evidence type="ECO:0000256" key="1">
    <source>
        <dbReference type="ARBA" id="ARBA00022741"/>
    </source>
</evidence>
<name>A0A6C0HXW8_9ZZZZ</name>
<keyword evidence="2" id="KW-0342">GTP-binding</keyword>
<evidence type="ECO:0000313" key="4">
    <source>
        <dbReference type="EMBL" id="QHT84683.1"/>
    </source>
</evidence>
<dbReference type="SUPFAM" id="SSF50447">
    <property type="entry name" value="Translation proteins"/>
    <property type="match status" value="1"/>
</dbReference>
<evidence type="ECO:0000256" key="2">
    <source>
        <dbReference type="ARBA" id="ARBA00023134"/>
    </source>
</evidence>
<dbReference type="InterPro" id="IPR000795">
    <property type="entry name" value="T_Tr_GTP-bd_dom"/>
</dbReference>
<dbReference type="InterPro" id="IPR009000">
    <property type="entry name" value="Transl_B-barrel_sf"/>
</dbReference>
<dbReference type="InterPro" id="IPR050055">
    <property type="entry name" value="EF-Tu_GTPase"/>
</dbReference>
<reference evidence="4" key="1">
    <citation type="journal article" date="2020" name="Nature">
        <title>Giant virus diversity and host interactions through global metagenomics.</title>
        <authorList>
            <person name="Schulz F."/>
            <person name="Roux S."/>
            <person name="Paez-Espino D."/>
            <person name="Jungbluth S."/>
            <person name="Walsh D.A."/>
            <person name="Denef V.J."/>
            <person name="McMahon K.D."/>
            <person name="Konstantinidis K.T."/>
            <person name="Eloe-Fadrosh E.A."/>
            <person name="Kyrpides N.C."/>
            <person name="Woyke T."/>
        </authorList>
    </citation>
    <scope>NUCLEOTIDE SEQUENCE</scope>
    <source>
        <strain evidence="4">GVMAG-M-3300023184-177</strain>
    </source>
</reference>
<dbReference type="SUPFAM" id="SSF52540">
    <property type="entry name" value="P-loop containing nucleoside triphosphate hydrolases"/>
    <property type="match status" value="1"/>
</dbReference>
<dbReference type="InterPro" id="IPR009001">
    <property type="entry name" value="Transl_elong_EF1A/Init_IF2_C"/>
</dbReference>
<proteinExistence type="predicted"/>
<dbReference type="PROSITE" id="PS51722">
    <property type="entry name" value="G_TR_2"/>
    <property type="match status" value="1"/>
</dbReference>
<dbReference type="InterPro" id="IPR027417">
    <property type="entry name" value="P-loop_NTPase"/>
</dbReference>
<sequence>MINKDEEISIVVCGPVDAGKSSLVGVLTTGNLDDGRGLARKSVFHHNHELETGRTSSISQNVIKYENVNGVLKLINTKTNRKYEPRIVETIDMKGLEISNNKVVSLIDLAGHEKYLKTTVSGITGMFPDRGIVVIGANTGITKLTREHIGLLLCVRIPFMVVITKIDMAPEQIYLDLQITLRKLLQRNAPDKTLFFINNDTLTNDYINIIDNQNIVPVISVSNKNGYNINNLHRIIYKTPQRDKFVNQPSKGTLVYLDGNFSVPGIGLVVSGMIKEGSIKVKQKMFIGPYDGQFVPIIIRSIHNNLREDVSEIGSNVQGCFAIKFIDTSIPRSSIKKGFVLIDNINSWKNNLVKSFVAKIKILHHSSAIETGYCPVVHCGPIKQSAYMKLLNIDSNSLKSGDSSIVSFTFANHPELIEENMIMFFRDGTTKGVGEVVNLIL</sequence>
<protein>
    <recommendedName>
        <fullName evidence="3">Tr-type G domain-containing protein</fullName>
    </recommendedName>
</protein>
<feature type="domain" description="Tr-type G" evidence="3">
    <location>
        <begin position="5"/>
        <end position="244"/>
    </location>
</feature>
<dbReference type="GO" id="GO:0003924">
    <property type="term" value="F:GTPase activity"/>
    <property type="evidence" value="ECO:0007669"/>
    <property type="project" value="InterPro"/>
</dbReference>
<dbReference type="PANTHER" id="PTHR43721">
    <property type="entry name" value="ELONGATION FACTOR TU-RELATED"/>
    <property type="match status" value="1"/>
</dbReference>
<dbReference type="Pfam" id="PF00009">
    <property type="entry name" value="GTP_EFTU"/>
    <property type="match status" value="1"/>
</dbReference>
<organism evidence="4">
    <name type="scientific">viral metagenome</name>
    <dbReference type="NCBI Taxonomy" id="1070528"/>
    <lineage>
        <taxon>unclassified sequences</taxon>
        <taxon>metagenomes</taxon>
        <taxon>organismal metagenomes</taxon>
    </lineage>
</organism>
<dbReference type="PANTHER" id="PTHR43721:SF9">
    <property type="entry name" value="GTP-BINDING PROTEIN 1"/>
    <property type="match status" value="1"/>
</dbReference>
<dbReference type="AlphaFoldDB" id="A0A6C0HXW8"/>
<dbReference type="SUPFAM" id="SSF50465">
    <property type="entry name" value="EF-Tu/eEF-1alpha/eIF2-gamma C-terminal domain"/>
    <property type="match status" value="1"/>
</dbReference>
<keyword evidence="1" id="KW-0547">Nucleotide-binding</keyword>
<dbReference type="GO" id="GO:0005525">
    <property type="term" value="F:GTP binding"/>
    <property type="evidence" value="ECO:0007669"/>
    <property type="project" value="UniProtKB-KW"/>
</dbReference>
<accession>A0A6C0HXW8</accession>
<dbReference type="EMBL" id="MN740023">
    <property type="protein sequence ID" value="QHT84683.1"/>
    <property type="molecule type" value="Genomic_DNA"/>
</dbReference>
<dbReference type="Gene3D" id="3.40.50.300">
    <property type="entry name" value="P-loop containing nucleotide triphosphate hydrolases"/>
    <property type="match status" value="1"/>
</dbReference>
<evidence type="ECO:0000259" key="3">
    <source>
        <dbReference type="PROSITE" id="PS51722"/>
    </source>
</evidence>